<proteinExistence type="predicted"/>
<reference evidence="1" key="1">
    <citation type="journal article" date="2019" name="bioRxiv">
        <title>The Genome of the Zebra Mussel, Dreissena polymorpha: A Resource for Invasive Species Research.</title>
        <authorList>
            <person name="McCartney M.A."/>
            <person name="Auch B."/>
            <person name="Kono T."/>
            <person name="Mallez S."/>
            <person name="Zhang Y."/>
            <person name="Obille A."/>
            <person name="Becker A."/>
            <person name="Abrahante J.E."/>
            <person name="Garbe J."/>
            <person name="Badalamenti J.P."/>
            <person name="Herman A."/>
            <person name="Mangelson H."/>
            <person name="Liachko I."/>
            <person name="Sullivan S."/>
            <person name="Sone E.D."/>
            <person name="Koren S."/>
            <person name="Silverstein K.A.T."/>
            <person name="Beckman K.B."/>
            <person name="Gohl D.M."/>
        </authorList>
    </citation>
    <scope>NUCLEOTIDE SEQUENCE</scope>
    <source>
        <strain evidence="1">Duluth1</strain>
        <tissue evidence="1">Whole animal</tissue>
    </source>
</reference>
<evidence type="ECO:0000313" key="2">
    <source>
        <dbReference type="Proteomes" id="UP000828390"/>
    </source>
</evidence>
<dbReference type="Proteomes" id="UP000828390">
    <property type="component" value="Unassembled WGS sequence"/>
</dbReference>
<dbReference type="AlphaFoldDB" id="A0A9D4C3T5"/>
<organism evidence="1 2">
    <name type="scientific">Dreissena polymorpha</name>
    <name type="common">Zebra mussel</name>
    <name type="synonym">Mytilus polymorpha</name>
    <dbReference type="NCBI Taxonomy" id="45954"/>
    <lineage>
        <taxon>Eukaryota</taxon>
        <taxon>Metazoa</taxon>
        <taxon>Spiralia</taxon>
        <taxon>Lophotrochozoa</taxon>
        <taxon>Mollusca</taxon>
        <taxon>Bivalvia</taxon>
        <taxon>Autobranchia</taxon>
        <taxon>Heteroconchia</taxon>
        <taxon>Euheterodonta</taxon>
        <taxon>Imparidentia</taxon>
        <taxon>Neoheterodontei</taxon>
        <taxon>Myida</taxon>
        <taxon>Dreissenoidea</taxon>
        <taxon>Dreissenidae</taxon>
        <taxon>Dreissena</taxon>
    </lineage>
</organism>
<protein>
    <submittedName>
        <fullName evidence="1">Uncharacterized protein</fullName>
    </submittedName>
</protein>
<comment type="caution">
    <text evidence="1">The sequence shown here is derived from an EMBL/GenBank/DDBJ whole genome shotgun (WGS) entry which is preliminary data.</text>
</comment>
<evidence type="ECO:0000313" key="1">
    <source>
        <dbReference type="EMBL" id="KAH3716619.1"/>
    </source>
</evidence>
<reference evidence="1" key="2">
    <citation type="submission" date="2020-11" db="EMBL/GenBank/DDBJ databases">
        <authorList>
            <person name="McCartney M.A."/>
            <person name="Auch B."/>
            <person name="Kono T."/>
            <person name="Mallez S."/>
            <person name="Becker A."/>
            <person name="Gohl D.M."/>
            <person name="Silverstein K.A.T."/>
            <person name="Koren S."/>
            <person name="Bechman K.B."/>
            <person name="Herman A."/>
            <person name="Abrahante J.E."/>
            <person name="Garbe J."/>
        </authorList>
    </citation>
    <scope>NUCLEOTIDE SEQUENCE</scope>
    <source>
        <strain evidence="1">Duluth1</strain>
        <tissue evidence="1">Whole animal</tissue>
    </source>
</reference>
<dbReference type="EMBL" id="JAIWYP010000013">
    <property type="protein sequence ID" value="KAH3716619.1"/>
    <property type="molecule type" value="Genomic_DNA"/>
</dbReference>
<accession>A0A9D4C3T5</accession>
<name>A0A9D4C3T5_DREPO</name>
<sequence>MIIALKLTADATTRISKMTLKAKQILIHSTTSSVSSCRTSCNPPDSVPDVRLYFLGQLTAIITVLHRLHTTIGVTFRSANCVIIASSLRTSKQMVSSVWHLEKTCATRKLAQSEDIRLVKQNLVSPLVFQRASGIALVKSTST</sequence>
<keyword evidence="2" id="KW-1185">Reference proteome</keyword>
<gene>
    <name evidence="1" type="ORF">DPMN_059345</name>
</gene>